<accession>A0AAE1QE86</accession>
<dbReference type="Proteomes" id="UP001292094">
    <property type="component" value="Unassembled WGS sequence"/>
</dbReference>
<proteinExistence type="predicted"/>
<organism evidence="1 2">
    <name type="scientific">Petrolisthes manimaculis</name>
    <dbReference type="NCBI Taxonomy" id="1843537"/>
    <lineage>
        <taxon>Eukaryota</taxon>
        <taxon>Metazoa</taxon>
        <taxon>Ecdysozoa</taxon>
        <taxon>Arthropoda</taxon>
        <taxon>Crustacea</taxon>
        <taxon>Multicrustacea</taxon>
        <taxon>Malacostraca</taxon>
        <taxon>Eumalacostraca</taxon>
        <taxon>Eucarida</taxon>
        <taxon>Decapoda</taxon>
        <taxon>Pleocyemata</taxon>
        <taxon>Anomura</taxon>
        <taxon>Galatheoidea</taxon>
        <taxon>Porcellanidae</taxon>
        <taxon>Petrolisthes</taxon>
    </lineage>
</organism>
<sequence length="440" mass="50925">MSLSQQYREEGNHILSTAGKNLSPVVWEGRVTSALAKYNAALTTATNKDDEASAAKNYAVGSRKLAEFHNTRRVTKNMKLILYYFREAIKHYCKAYKEGHGRKSSPWLKDIKSKLSTVLQESYDFAKDEDLGHGRICILDKVLEAIEYDNFRGECYIEIGQVYFKSAVLALDKKNNRDSLSFLKECYRPVEEAKKYGSRSGNKYVLSEVKVMEQDVFLHTCIAESIQARVIGDDMLAKALTDYENLPMSLIWEVMDWYKKSTLLAREQDIEVEAMAYAKIGKVYHRVLKMTSMGKVNYKKSLDMVATLHPRTFNTEEWYKECASGLAEIQKDSVTEEEKRKDEERKEIIKCLKNELEELDTHKDSVDLLKFVYKRFPPKNPKHVLAEGYDKNMRKTLCVAIQHYHPDKIDAEVHGFKWKVMSEEITKRLTNKYECCKGID</sequence>
<gene>
    <name evidence="1" type="ORF">Pmani_004465</name>
</gene>
<evidence type="ECO:0000313" key="1">
    <source>
        <dbReference type="EMBL" id="KAK4324929.1"/>
    </source>
</evidence>
<comment type="caution">
    <text evidence="1">The sequence shown here is derived from an EMBL/GenBank/DDBJ whole genome shotgun (WGS) entry which is preliminary data.</text>
</comment>
<protein>
    <submittedName>
        <fullName evidence="1">Uncharacterized protein</fullName>
    </submittedName>
</protein>
<evidence type="ECO:0000313" key="2">
    <source>
        <dbReference type="Proteomes" id="UP001292094"/>
    </source>
</evidence>
<name>A0AAE1QE86_9EUCA</name>
<keyword evidence="2" id="KW-1185">Reference proteome</keyword>
<dbReference type="EMBL" id="JAWZYT010000313">
    <property type="protein sequence ID" value="KAK4324929.1"/>
    <property type="molecule type" value="Genomic_DNA"/>
</dbReference>
<reference evidence="1" key="1">
    <citation type="submission" date="2023-11" db="EMBL/GenBank/DDBJ databases">
        <title>Genome assemblies of two species of porcelain crab, Petrolisthes cinctipes and Petrolisthes manimaculis (Anomura: Porcellanidae).</title>
        <authorList>
            <person name="Angst P."/>
        </authorList>
    </citation>
    <scope>NUCLEOTIDE SEQUENCE</scope>
    <source>
        <strain evidence="1">PB745_02</strain>
        <tissue evidence="1">Gill</tissue>
    </source>
</reference>
<dbReference type="AlphaFoldDB" id="A0AAE1QE86"/>